<protein>
    <submittedName>
        <fullName evidence="5">GDSL-like lipase/acylhydrolase family protein</fullName>
    </submittedName>
</protein>
<evidence type="ECO:0000256" key="2">
    <source>
        <dbReference type="PIRSR" id="PIRSR637460-2"/>
    </source>
</evidence>
<organism evidence="5 6">
    <name type="scientific">Prauserella rugosa</name>
    <dbReference type="NCBI Taxonomy" id="43354"/>
    <lineage>
        <taxon>Bacteria</taxon>
        <taxon>Bacillati</taxon>
        <taxon>Actinomycetota</taxon>
        <taxon>Actinomycetes</taxon>
        <taxon>Pseudonocardiales</taxon>
        <taxon>Pseudonocardiaceae</taxon>
        <taxon>Prauserella</taxon>
    </lineage>
</organism>
<keyword evidence="5" id="KW-0378">Hydrolase</keyword>
<name>A0A660C941_9PSEU</name>
<dbReference type="PANTHER" id="PTHR37981">
    <property type="entry name" value="LIPASE 2"/>
    <property type="match status" value="1"/>
</dbReference>
<comment type="caution">
    <text evidence="5">The sequence shown here is derived from an EMBL/GenBank/DDBJ whole genome shotgun (WGS) entry which is preliminary data.</text>
</comment>
<proteinExistence type="predicted"/>
<accession>A0A660C941</accession>
<gene>
    <name evidence="5" type="ORF">JD82_01970</name>
</gene>
<keyword evidence="2" id="KW-1015">Disulfide bond</keyword>
<dbReference type="AlphaFoldDB" id="A0A660C941"/>
<dbReference type="CDD" id="cd01823">
    <property type="entry name" value="SEST_like"/>
    <property type="match status" value="1"/>
</dbReference>
<feature type="disulfide bond" evidence="2">
    <location>
        <begin position="137"/>
        <end position="150"/>
    </location>
</feature>
<feature type="active site" evidence="1">
    <location>
        <position position="285"/>
    </location>
</feature>
<dbReference type="Gene3D" id="3.40.50.1110">
    <property type="entry name" value="SGNH hydrolase"/>
    <property type="match status" value="1"/>
</dbReference>
<dbReference type="InterPro" id="IPR037460">
    <property type="entry name" value="SEST-like"/>
</dbReference>
<evidence type="ECO:0000313" key="6">
    <source>
        <dbReference type="Proteomes" id="UP000317303"/>
    </source>
</evidence>
<keyword evidence="3" id="KW-0732">Signal</keyword>
<dbReference type="GO" id="GO:0019433">
    <property type="term" value="P:triglyceride catabolic process"/>
    <property type="evidence" value="ECO:0007669"/>
    <property type="project" value="TreeGrafter"/>
</dbReference>
<evidence type="ECO:0000256" key="3">
    <source>
        <dbReference type="SAM" id="SignalP"/>
    </source>
</evidence>
<feature type="chain" id="PRO_5024948776" evidence="3">
    <location>
        <begin position="22"/>
        <end position="303"/>
    </location>
</feature>
<dbReference type="SUPFAM" id="SSF52266">
    <property type="entry name" value="SGNH hydrolase"/>
    <property type="match status" value="1"/>
</dbReference>
<feature type="active site" description="Nucleophile" evidence="1">
    <location>
        <position position="42"/>
    </location>
</feature>
<feature type="disulfide bond" evidence="2">
    <location>
        <begin position="60"/>
        <end position="85"/>
    </location>
</feature>
<dbReference type="Proteomes" id="UP000317303">
    <property type="component" value="Unassembled WGS sequence"/>
</dbReference>
<feature type="disulfide bond" evidence="2">
    <location>
        <begin position="207"/>
        <end position="264"/>
    </location>
</feature>
<feature type="signal peptide" evidence="3">
    <location>
        <begin position="1"/>
        <end position="21"/>
    </location>
</feature>
<dbReference type="InterPro" id="IPR013830">
    <property type="entry name" value="SGNH_hydro"/>
</dbReference>
<evidence type="ECO:0000256" key="1">
    <source>
        <dbReference type="PIRSR" id="PIRSR637460-1"/>
    </source>
</evidence>
<keyword evidence="6" id="KW-1185">Reference proteome</keyword>
<dbReference type="PANTHER" id="PTHR37981:SF1">
    <property type="entry name" value="SGNH HYDROLASE-TYPE ESTERASE DOMAIN-CONTAINING PROTEIN"/>
    <property type="match status" value="1"/>
</dbReference>
<dbReference type="RefSeq" id="WP_030531005.1">
    <property type="nucleotide sequence ID" value="NZ_JOIJ01000003.1"/>
</dbReference>
<sequence>MLGAFGAALALTLTLTPAASASMWKPSMWKPRFEHYVALGDSYTSGPLIPVPKLTPPLGCVRSMLNYPTLLAVKARAGSFDDVSCGGAETSHMTAPQHTPLGTNAPQLDALRPDTDLVTLGIGGNDESVFGGIVGTCPGLRDLDPTGAPCREHFTGDGADELLAAVERTGDRVEAVLREIGTRSPEARVLVVGYPRITPDPGVGTTCPKVLPFADGDLEWAHGVETALADALREAVHRANAAHGPGPEMSFVDMHPASEGHDACSADGAWIQGRITNPLVAMSYHPNAAGMRGVAAELHRVLS</sequence>
<dbReference type="InterPro" id="IPR036514">
    <property type="entry name" value="SGNH_hydro_sf"/>
</dbReference>
<evidence type="ECO:0000259" key="4">
    <source>
        <dbReference type="Pfam" id="PF13472"/>
    </source>
</evidence>
<evidence type="ECO:0000313" key="5">
    <source>
        <dbReference type="EMBL" id="TWH20130.1"/>
    </source>
</evidence>
<dbReference type="EMBL" id="VLJV01000001">
    <property type="protein sequence ID" value="TWH20130.1"/>
    <property type="molecule type" value="Genomic_DNA"/>
</dbReference>
<dbReference type="Pfam" id="PF13472">
    <property type="entry name" value="Lipase_GDSL_2"/>
    <property type="match status" value="1"/>
</dbReference>
<dbReference type="GO" id="GO:0004806">
    <property type="term" value="F:triacylglycerol lipase activity"/>
    <property type="evidence" value="ECO:0007669"/>
    <property type="project" value="TreeGrafter"/>
</dbReference>
<feature type="domain" description="SGNH hydrolase-type esterase" evidence="4">
    <location>
        <begin position="38"/>
        <end position="292"/>
    </location>
</feature>
<reference evidence="5 6" key="1">
    <citation type="submission" date="2019-07" db="EMBL/GenBank/DDBJ databases">
        <title>R&amp;d 2014.</title>
        <authorList>
            <person name="Klenk H.-P."/>
        </authorList>
    </citation>
    <scope>NUCLEOTIDE SEQUENCE [LARGE SCALE GENOMIC DNA]</scope>
    <source>
        <strain evidence="5 6">DSM 43194</strain>
    </source>
</reference>